<dbReference type="InterPro" id="IPR019734">
    <property type="entry name" value="TPR_rpt"/>
</dbReference>
<dbReference type="InterPro" id="IPR011990">
    <property type="entry name" value="TPR-like_helical_dom_sf"/>
</dbReference>
<evidence type="ECO:0000256" key="1">
    <source>
        <dbReference type="PROSITE-ProRule" id="PRU00339"/>
    </source>
</evidence>
<feature type="signal peptide" evidence="2">
    <location>
        <begin position="1"/>
        <end position="26"/>
    </location>
</feature>
<comment type="caution">
    <text evidence="3">The sequence shown here is derived from an EMBL/GenBank/DDBJ whole genome shotgun (WGS) entry which is preliminary data.</text>
</comment>
<keyword evidence="1" id="KW-0802">TPR repeat</keyword>
<evidence type="ECO:0000256" key="2">
    <source>
        <dbReference type="SAM" id="SignalP"/>
    </source>
</evidence>
<accession>A0ABT7T0Q4</accession>
<dbReference type="PROSITE" id="PS50005">
    <property type="entry name" value="TPR"/>
    <property type="match status" value="1"/>
</dbReference>
<dbReference type="Gene3D" id="1.25.40.10">
    <property type="entry name" value="Tetratricopeptide repeat domain"/>
    <property type="match status" value="1"/>
</dbReference>
<name>A0ABT7T0Q4_9ALTE</name>
<dbReference type="RefSeq" id="WP_289366773.1">
    <property type="nucleotide sequence ID" value="NZ_JAUCBP010000013.1"/>
</dbReference>
<keyword evidence="2" id="KW-0732">Signal</keyword>
<feature type="chain" id="PRO_5045526858" evidence="2">
    <location>
        <begin position="27"/>
        <end position="230"/>
    </location>
</feature>
<reference evidence="3 4" key="1">
    <citation type="submission" date="2023-06" db="EMBL/GenBank/DDBJ databases">
        <title>Alteromonas sp. ASW11-36 isolated from intertidal sand.</title>
        <authorList>
            <person name="Li Y."/>
        </authorList>
    </citation>
    <scope>NUCLEOTIDE SEQUENCE [LARGE SCALE GENOMIC DNA]</scope>
    <source>
        <strain evidence="3 4">ASW11-36</strain>
    </source>
</reference>
<keyword evidence="4" id="KW-1185">Reference proteome</keyword>
<gene>
    <name evidence="3" type="ORF">QTP81_15600</name>
</gene>
<feature type="repeat" description="TPR" evidence="1">
    <location>
        <begin position="106"/>
        <end position="139"/>
    </location>
</feature>
<evidence type="ECO:0000313" key="3">
    <source>
        <dbReference type="EMBL" id="MDM7862028.1"/>
    </source>
</evidence>
<dbReference type="PROSITE" id="PS51257">
    <property type="entry name" value="PROKAR_LIPOPROTEIN"/>
    <property type="match status" value="1"/>
</dbReference>
<organism evidence="3 4">
    <name type="scientific">Alteromonas arenosi</name>
    <dbReference type="NCBI Taxonomy" id="3055817"/>
    <lineage>
        <taxon>Bacteria</taxon>
        <taxon>Pseudomonadati</taxon>
        <taxon>Pseudomonadota</taxon>
        <taxon>Gammaproteobacteria</taxon>
        <taxon>Alteromonadales</taxon>
        <taxon>Alteromonadaceae</taxon>
        <taxon>Alteromonas/Salinimonas group</taxon>
        <taxon>Alteromonas</taxon>
    </lineage>
</organism>
<protein>
    <submittedName>
        <fullName evidence="3">Tetratricopeptide repeat protein</fullName>
    </submittedName>
</protein>
<evidence type="ECO:0000313" key="4">
    <source>
        <dbReference type="Proteomes" id="UP001234343"/>
    </source>
</evidence>
<dbReference type="EMBL" id="JAUCBP010000013">
    <property type="protein sequence ID" value="MDM7862028.1"/>
    <property type="molecule type" value="Genomic_DNA"/>
</dbReference>
<dbReference type="Proteomes" id="UP001234343">
    <property type="component" value="Unassembled WGS sequence"/>
</dbReference>
<dbReference type="SMART" id="SM00028">
    <property type="entry name" value="TPR"/>
    <property type="match status" value="2"/>
</dbReference>
<proteinExistence type="predicted"/>
<sequence length="230" mass="25619">MANSKIVFKYCALVIYLAVLSGCATVEQWLPQTEDVAEVPTAETSSTSPEPTVVNRFRSSARALSTQQKAWVGTLKSQLDSDDHAGISATLRIMADSLGAGQNEPSMLLVAMGDGAQRIGEQQDALAYWQRAVEINSDNYFAHDRLATHYRTTGDFDLAKTHYGQALSAWPGFTNAYRNRGILFDLYMGDKAAALNDYVRYKQLLEQDGQPTKEVDRWIREMQRAIEQNA</sequence>
<dbReference type="SUPFAM" id="SSF48452">
    <property type="entry name" value="TPR-like"/>
    <property type="match status" value="1"/>
</dbReference>